<dbReference type="CDD" id="cd09019">
    <property type="entry name" value="galactose_mutarotase_like"/>
    <property type="match status" value="1"/>
</dbReference>
<name>A0ABX6QJP2_9HYPH</name>
<evidence type="ECO:0000256" key="2">
    <source>
        <dbReference type="ARBA" id="ARBA00006206"/>
    </source>
</evidence>
<evidence type="ECO:0000256" key="3">
    <source>
        <dbReference type="ARBA" id="ARBA00023235"/>
    </source>
</evidence>
<keyword evidence="3 5" id="KW-0413">Isomerase</keyword>
<reference evidence="6 7" key="1">
    <citation type="submission" date="2020-06" db="EMBL/GenBank/DDBJ databases">
        <title>Genome sequence of Rhizobium sp strain ADMK78.</title>
        <authorList>
            <person name="Rahi P."/>
        </authorList>
    </citation>
    <scope>NUCLEOTIDE SEQUENCE [LARGE SCALE GENOMIC DNA]</scope>
    <source>
        <strain evidence="6 7">ADMK78</strain>
    </source>
</reference>
<dbReference type="Proteomes" id="UP000308530">
    <property type="component" value="Chromosome"/>
</dbReference>
<dbReference type="InterPro" id="IPR014718">
    <property type="entry name" value="GH-type_carb-bd"/>
</dbReference>
<gene>
    <name evidence="6" type="ORF">FE840_004035</name>
</gene>
<dbReference type="RefSeq" id="WP_138287006.1">
    <property type="nucleotide sequence ID" value="NZ_CP058350.1"/>
</dbReference>
<dbReference type="PANTHER" id="PTHR10091">
    <property type="entry name" value="ALDOSE-1-EPIMERASE"/>
    <property type="match status" value="1"/>
</dbReference>
<protein>
    <recommendedName>
        <fullName evidence="5">Aldose 1-epimerase</fullName>
        <ecNumber evidence="5">5.1.3.3</ecNumber>
    </recommendedName>
</protein>
<dbReference type="InterPro" id="IPR008183">
    <property type="entry name" value="Aldose_1/G6P_1-epimerase"/>
</dbReference>
<dbReference type="Gene3D" id="2.70.98.10">
    <property type="match status" value="1"/>
</dbReference>
<accession>A0ABX6QJP2</accession>
<organism evidence="6 7">
    <name type="scientific">Peteryoungia desertarenae</name>
    <dbReference type="NCBI Taxonomy" id="1813451"/>
    <lineage>
        <taxon>Bacteria</taxon>
        <taxon>Pseudomonadati</taxon>
        <taxon>Pseudomonadota</taxon>
        <taxon>Alphaproteobacteria</taxon>
        <taxon>Hyphomicrobiales</taxon>
        <taxon>Rhizobiaceae</taxon>
        <taxon>Peteryoungia</taxon>
    </lineage>
</organism>
<evidence type="ECO:0000256" key="5">
    <source>
        <dbReference type="PIRNR" id="PIRNR005096"/>
    </source>
</evidence>
<dbReference type="PANTHER" id="PTHR10091:SF49">
    <property type="entry name" value="ALDOSE 1-EPIMERASE"/>
    <property type="match status" value="1"/>
</dbReference>
<dbReference type="SUPFAM" id="SSF74650">
    <property type="entry name" value="Galactose mutarotase-like"/>
    <property type="match status" value="1"/>
</dbReference>
<dbReference type="PIRSF" id="PIRSF005096">
    <property type="entry name" value="GALM"/>
    <property type="match status" value="1"/>
</dbReference>
<keyword evidence="7" id="KW-1185">Reference proteome</keyword>
<dbReference type="InterPro" id="IPR015443">
    <property type="entry name" value="Aldose_1-epimerase"/>
</dbReference>
<evidence type="ECO:0000256" key="4">
    <source>
        <dbReference type="ARBA" id="ARBA00023277"/>
    </source>
</evidence>
<keyword evidence="4 5" id="KW-0119">Carbohydrate metabolism</keyword>
<evidence type="ECO:0000313" key="6">
    <source>
        <dbReference type="EMBL" id="QLF68779.1"/>
    </source>
</evidence>
<dbReference type="EC" id="5.1.3.3" evidence="5"/>
<comment type="similarity">
    <text evidence="2 5">Belongs to the aldose epimerase family.</text>
</comment>
<evidence type="ECO:0000313" key="7">
    <source>
        <dbReference type="Proteomes" id="UP000308530"/>
    </source>
</evidence>
<dbReference type="InterPro" id="IPR011013">
    <property type="entry name" value="Gal_mutarotase_sf_dom"/>
</dbReference>
<dbReference type="EMBL" id="CP058350">
    <property type="protein sequence ID" value="QLF68779.1"/>
    <property type="molecule type" value="Genomic_DNA"/>
</dbReference>
<sequence length="336" mass="36827">MKRETFGQLGTGETVDRVILTGGGLTASIITYGAALQDLRLDGHDKPLVLGFDALEDYLHHSPYFGATPGRCANRIGNGRFALEGQVYQLECNEKGITHLHGGSDGMGKRNWKIIGLSPDSVTLEIIDPEGRAGYPGTTRTTTTYSLKEGGVLAIVYETVSDKPTIANICHHSYFNLDGSQTILDHELMLAADHFTPVDETLIPTGEIRPVEGTDFDFREMRPIRRERDGSQIGYDHNFCFASERGPKRSVALARSVSSGVAMEVRTTEPGVQFYSGGKVAPQVPGFEGRTYGNFAGFCLETQVWPDAINKPDFPNAILMPGDVLRQETDYVFSKM</sequence>
<dbReference type="NCBIfam" id="NF008277">
    <property type="entry name" value="PRK11055.1"/>
    <property type="match status" value="1"/>
</dbReference>
<dbReference type="InterPro" id="IPR047215">
    <property type="entry name" value="Galactose_mutarotase-like"/>
</dbReference>
<proteinExistence type="inferred from homology"/>
<comment type="catalytic activity">
    <reaction evidence="5">
        <text>alpha-D-glucose = beta-D-glucose</text>
        <dbReference type="Rhea" id="RHEA:10264"/>
        <dbReference type="ChEBI" id="CHEBI:15903"/>
        <dbReference type="ChEBI" id="CHEBI:17925"/>
        <dbReference type="EC" id="5.1.3.3"/>
    </reaction>
</comment>
<dbReference type="Pfam" id="PF01263">
    <property type="entry name" value="Aldose_epim"/>
    <property type="match status" value="1"/>
</dbReference>
<comment type="pathway">
    <text evidence="1 5">Carbohydrate metabolism; hexose metabolism.</text>
</comment>
<evidence type="ECO:0000256" key="1">
    <source>
        <dbReference type="ARBA" id="ARBA00005028"/>
    </source>
</evidence>